<keyword evidence="14" id="KW-1185">Reference proteome</keyword>
<dbReference type="OrthoDB" id="19039at2759"/>
<evidence type="ECO:0000256" key="12">
    <source>
        <dbReference type="RuleBase" id="RU363075"/>
    </source>
</evidence>
<feature type="transmembrane region" description="Helical" evidence="12">
    <location>
        <begin position="306"/>
        <end position="323"/>
    </location>
</feature>
<evidence type="ECO:0000256" key="3">
    <source>
        <dbReference type="ARBA" id="ARBA00007063"/>
    </source>
</evidence>
<keyword evidence="6 12" id="KW-0812">Transmembrane</keyword>
<evidence type="ECO:0000256" key="4">
    <source>
        <dbReference type="ARBA" id="ARBA00022676"/>
    </source>
</evidence>
<evidence type="ECO:0000256" key="8">
    <source>
        <dbReference type="ARBA" id="ARBA00022989"/>
    </source>
</evidence>
<dbReference type="GO" id="GO:0006487">
    <property type="term" value="P:protein N-linked glycosylation"/>
    <property type="evidence" value="ECO:0007669"/>
    <property type="project" value="TreeGrafter"/>
</dbReference>
<keyword evidence="9 12" id="KW-0472">Membrane</keyword>
<dbReference type="EC" id="2.4.1.-" evidence="12"/>
<dbReference type="InterPro" id="IPR005599">
    <property type="entry name" value="GPI_mannosylTrfase"/>
</dbReference>
<feature type="transmembrane region" description="Helical" evidence="12">
    <location>
        <begin position="96"/>
        <end position="114"/>
    </location>
</feature>
<evidence type="ECO:0000256" key="10">
    <source>
        <dbReference type="ARBA" id="ARBA00044721"/>
    </source>
</evidence>
<feature type="transmembrane region" description="Helical" evidence="12">
    <location>
        <begin position="126"/>
        <end position="143"/>
    </location>
</feature>
<comment type="similarity">
    <text evidence="3 12">Belongs to the glycosyltransferase 22 family.</text>
</comment>
<name>A0A6A6VNU9_9PLEO</name>
<keyword evidence="8 12" id="KW-1133">Transmembrane helix</keyword>
<evidence type="ECO:0000256" key="5">
    <source>
        <dbReference type="ARBA" id="ARBA00022679"/>
    </source>
</evidence>
<feature type="transmembrane region" description="Helical" evidence="12">
    <location>
        <begin position="6"/>
        <end position="22"/>
    </location>
</feature>
<gene>
    <name evidence="13" type="ORF">M011DRAFT_437403</name>
</gene>
<dbReference type="PANTHER" id="PTHR22760:SF1">
    <property type="entry name" value="DOL-P-MAN:MAN(7)GLCNAC(2)-PP-DOL ALPHA-1,6-MANNOSYLTRANSFERASE"/>
    <property type="match status" value="1"/>
</dbReference>
<dbReference type="Pfam" id="PF03901">
    <property type="entry name" value="Glyco_transf_22"/>
    <property type="match status" value="1"/>
</dbReference>
<feature type="transmembrane region" description="Helical" evidence="12">
    <location>
        <begin position="329"/>
        <end position="349"/>
    </location>
</feature>
<dbReference type="AlphaFoldDB" id="A0A6A6VNU9"/>
<dbReference type="EMBL" id="MU006563">
    <property type="protein sequence ID" value="KAF2750837.1"/>
    <property type="molecule type" value="Genomic_DNA"/>
</dbReference>
<reference evidence="13" key="1">
    <citation type="journal article" date="2020" name="Stud. Mycol.">
        <title>101 Dothideomycetes genomes: a test case for predicting lifestyles and emergence of pathogens.</title>
        <authorList>
            <person name="Haridas S."/>
            <person name="Albert R."/>
            <person name="Binder M."/>
            <person name="Bloem J."/>
            <person name="Labutti K."/>
            <person name="Salamov A."/>
            <person name="Andreopoulos B."/>
            <person name="Baker S."/>
            <person name="Barry K."/>
            <person name="Bills G."/>
            <person name="Bluhm B."/>
            <person name="Cannon C."/>
            <person name="Castanera R."/>
            <person name="Culley D."/>
            <person name="Daum C."/>
            <person name="Ezra D."/>
            <person name="Gonzalez J."/>
            <person name="Henrissat B."/>
            <person name="Kuo A."/>
            <person name="Liang C."/>
            <person name="Lipzen A."/>
            <person name="Lutzoni F."/>
            <person name="Magnuson J."/>
            <person name="Mondo S."/>
            <person name="Nolan M."/>
            <person name="Ohm R."/>
            <person name="Pangilinan J."/>
            <person name="Park H.-J."/>
            <person name="Ramirez L."/>
            <person name="Alfaro M."/>
            <person name="Sun H."/>
            <person name="Tritt A."/>
            <person name="Yoshinaga Y."/>
            <person name="Zwiers L.-H."/>
            <person name="Turgeon B."/>
            <person name="Goodwin S."/>
            <person name="Spatafora J."/>
            <person name="Crous P."/>
            <person name="Grigoriev I."/>
        </authorList>
    </citation>
    <scope>NUCLEOTIDE SEQUENCE</scope>
    <source>
        <strain evidence="13">CBS 119925</strain>
    </source>
</reference>
<evidence type="ECO:0000256" key="6">
    <source>
        <dbReference type="ARBA" id="ARBA00022692"/>
    </source>
</evidence>
<sequence>MARLEWVFYALTPTTILLHLYISPYTKVEESFNIQATHDILAYGIPTKNVDQYLETHYDHVHFPGAVPRTFTGAVVLAALAKPWMRFCSDYADVQMLVRAILGLANATSLILFARSISRAFGSTAAIWYCLLQTSQFHVMYYASRPLPNMFAFTLTTLSYAQLLSAQTSLTSFSRTRHYLTTLSLLTIAGSIFRSELVLLLAPTTLYLLLTRRLPLVPTILTGLLTLTVSLLLTVPLDSLLWSSWPLYPELSSFIFNTLHGNSSLWGTSPWHWYFTSALPRLLLNPLSILLLPLSLLHPTLRVKTAPLLLPSLAFITLYSALPHKESRFIIYIIPALTAVSATSFSYIWTRRGKSLIYAVLSILLVGSILTTFLISSIGLALSSLNYPGGEAISALQRHLSQPPSLQVSEKSHTTTKPITVHFDNLACQTGITHFLVPHLQPPSSSSSSSTWSILHSPTLLESTPDAPEPQTWNISKSLDPHLLSDPLFWAGIDYAITARPEKLIGKWEVRETVYGLDGWQFYWLSSSELQRGVEEGEEGEVPVMTGGGMEGRDAVYAWVARGWHKLGGLLREKYFRGWWFEFKIIAKLRVMENVGARIEEIEAVV</sequence>
<dbReference type="PANTHER" id="PTHR22760">
    <property type="entry name" value="GLYCOSYLTRANSFERASE"/>
    <property type="match status" value="1"/>
</dbReference>
<dbReference type="Proteomes" id="UP000799440">
    <property type="component" value="Unassembled WGS sequence"/>
</dbReference>
<evidence type="ECO:0000313" key="13">
    <source>
        <dbReference type="EMBL" id="KAF2750837.1"/>
    </source>
</evidence>
<dbReference type="UniPathway" id="UPA00378"/>
<evidence type="ECO:0000313" key="14">
    <source>
        <dbReference type="Proteomes" id="UP000799440"/>
    </source>
</evidence>
<feature type="transmembrane region" description="Helical" evidence="12">
    <location>
        <begin position="214"/>
        <end position="237"/>
    </location>
</feature>
<feature type="transmembrane region" description="Helical" evidence="12">
    <location>
        <begin position="179"/>
        <end position="202"/>
    </location>
</feature>
<comment type="catalytic activity">
    <reaction evidence="11">
        <text>an alpha-D-Man-(1-&gt;2)-alpha-D-Man-(1-&gt;2)-alpha-D-Man-(1-&gt;3)-[alpha-D-Man-(1-&gt;2)-alpha-D-Man-(1-&gt;3)-alpha-D-Man-(1-&gt;6)]-beta-D-Man-(1-&gt;4)-beta-D-GlcNAc-(1-&gt;4)-alpha-D-GlcNAc-diphospho-di-trans,poly-cis-dolichol + a di-trans,poly-cis-dolichyl beta-D-mannosyl phosphate = an alpha-D-Man-(1-&gt;2)-alpha-D-Man-(1-&gt;2)-alpha-D-Man-(1-&gt;3)-[alpha-D-Man-(1-&gt;2)-alpha-D-Man-(1-&gt;3)-[alpha-D-Man-(1-&gt;6)]-alpha-D-Man-(1-&gt;6)]-beta-D-Man-(1-&gt;4)-beta-D-GlcNAc-(1-&gt;4)-alpha-D-GlcNAc-diphospho-di-trans,poly-cis-dolichol + a di-trans,poly-cis-dolichyl phosphate + H(+)</text>
        <dbReference type="Rhea" id="RHEA:29535"/>
        <dbReference type="Rhea" id="RHEA-COMP:19498"/>
        <dbReference type="Rhea" id="RHEA-COMP:19501"/>
        <dbReference type="Rhea" id="RHEA-COMP:19518"/>
        <dbReference type="Rhea" id="RHEA-COMP:19519"/>
        <dbReference type="ChEBI" id="CHEBI:15378"/>
        <dbReference type="ChEBI" id="CHEBI:57683"/>
        <dbReference type="ChEBI" id="CHEBI:58211"/>
        <dbReference type="ChEBI" id="CHEBI:132517"/>
        <dbReference type="ChEBI" id="CHEBI:132519"/>
        <dbReference type="EC" id="2.4.1.260"/>
    </reaction>
    <physiologicalReaction direction="left-to-right" evidence="11">
        <dbReference type="Rhea" id="RHEA:29536"/>
    </physiologicalReaction>
</comment>
<dbReference type="GO" id="GO:0052917">
    <property type="term" value="F:dol-P-Man:Man(7)GlcNAc(2)-PP-Dol alpha-1,6-mannosyltransferase activity"/>
    <property type="evidence" value="ECO:0007669"/>
    <property type="project" value="UniProtKB-EC"/>
</dbReference>
<evidence type="ECO:0000256" key="9">
    <source>
        <dbReference type="ARBA" id="ARBA00023136"/>
    </source>
</evidence>
<keyword evidence="7 12" id="KW-0256">Endoplasmic reticulum</keyword>
<dbReference type="GO" id="GO:0005789">
    <property type="term" value="C:endoplasmic reticulum membrane"/>
    <property type="evidence" value="ECO:0007669"/>
    <property type="project" value="UniProtKB-SubCell"/>
</dbReference>
<organism evidence="13 14">
    <name type="scientific">Sporormia fimetaria CBS 119925</name>
    <dbReference type="NCBI Taxonomy" id="1340428"/>
    <lineage>
        <taxon>Eukaryota</taxon>
        <taxon>Fungi</taxon>
        <taxon>Dikarya</taxon>
        <taxon>Ascomycota</taxon>
        <taxon>Pezizomycotina</taxon>
        <taxon>Dothideomycetes</taxon>
        <taxon>Pleosporomycetidae</taxon>
        <taxon>Pleosporales</taxon>
        <taxon>Sporormiaceae</taxon>
        <taxon>Sporormia</taxon>
    </lineage>
</organism>
<keyword evidence="4 12" id="KW-0328">Glycosyltransferase</keyword>
<feature type="transmembrane region" description="Helical" evidence="12">
    <location>
        <begin position="271"/>
        <end position="294"/>
    </location>
</feature>
<proteinExistence type="inferred from homology"/>
<feature type="transmembrane region" description="Helical" evidence="12">
    <location>
        <begin position="356"/>
        <end position="382"/>
    </location>
</feature>
<protein>
    <recommendedName>
        <fullName evidence="12">Mannosyltransferase</fullName>
        <ecNumber evidence="12">2.4.1.-</ecNumber>
    </recommendedName>
</protein>
<evidence type="ECO:0000256" key="7">
    <source>
        <dbReference type="ARBA" id="ARBA00022824"/>
    </source>
</evidence>
<comment type="function">
    <text evidence="10">Mannosyltransferase that operates in the biosynthetic pathway of dolichol-linked oligosaccharides, the glycan precursors employed in protein asparagine (N)-glycosylation. The assembly of dolichol-linked oligosaccharides begins on the cytosolic side of the endoplasmic reticulum membrane and finishes in its lumen. The sequential addition of sugars to dolichol pyrophosphate produces dolichol-linked oligosaccharides containing fourteen sugars, including two GlcNAcs, nine mannoses and three glucoses. Once assembled, the oligosaccharide is transferred from the lipid to nascent proteins by oligosaccharyltransferases. In the lumen of the endoplasmic reticulum, adds the eighth mannose residue in an alpha-1,6 linkage onto Man(7)GlcNAc(2)-PP-dolichol to produce Man(8)GlcNAc(2)-PP-dolichol.</text>
</comment>
<comment type="pathway">
    <text evidence="2">Protein modification; protein glycosylation.</text>
</comment>
<accession>A0A6A6VNU9</accession>
<evidence type="ECO:0000256" key="2">
    <source>
        <dbReference type="ARBA" id="ARBA00004922"/>
    </source>
</evidence>
<evidence type="ECO:0000256" key="11">
    <source>
        <dbReference type="ARBA" id="ARBA00048899"/>
    </source>
</evidence>
<evidence type="ECO:0000256" key="1">
    <source>
        <dbReference type="ARBA" id="ARBA00004477"/>
    </source>
</evidence>
<comment type="subcellular location">
    <subcellularLocation>
        <location evidence="1 12">Endoplasmic reticulum membrane</location>
        <topology evidence="1 12">Multi-pass membrane protein</topology>
    </subcellularLocation>
</comment>
<keyword evidence="5" id="KW-0808">Transferase</keyword>